<dbReference type="GO" id="GO:0009249">
    <property type="term" value="P:protein lipoylation"/>
    <property type="evidence" value="ECO:0007669"/>
    <property type="project" value="UniProtKB-UniRule"/>
</dbReference>
<comment type="catalytic activity">
    <reaction evidence="3">
        <text>N(6)-octanoyl-L-lysyl-[glycine-cleavage complex H protein] + L-lysyl-[lipoyl-carrier protein] = N(6)-octanoyl-L-lysyl-[lipoyl-carrier protein] + L-lysyl-[glycine-cleavage complex H protein]</text>
        <dbReference type="Rhea" id="RHEA:20213"/>
        <dbReference type="Rhea" id="RHEA-COMP:10500"/>
        <dbReference type="Rhea" id="RHEA-COMP:10501"/>
        <dbReference type="Rhea" id="RHEA-COMP:10503"/>
        <dbReference type="Rhea" id="RHEA-COMP:10504"/>
        <dbReference type="ChEBI" id="CHEBI:29969"/>
        <dbReference type="ChEBI" id="CHEBI:78809"/>
        <dbReference type="EC" id="2.3.1.204"/>
    </reaction>
</comment>
<dbReference type="RefSeq" id="WP_091274108.1">
    <property type="nucleotide sequence ID" value="NZ_FNDK01000014.1"/>
</dbReference>
<comment type="function">
    <text evidence="3">Catalyzes the amidotransfer (transamidation) of the octanoyl moiety from octanoyl-GcvH to the lipoyl domain of the E2 subunit of lipoate-dependent enzymes.</text>
</comment>
<evidence type="ECO:0000256" key="3">
    <source>
        <dbReference type="HAMAP-Rule" id="MF_02119"/>
    </source>
</evidence>
<dbReference type="GO" id="GO:0009107">
    <property type="term" value="P:lipoate biosynthetic process"/>
    <property type="evidence" value="ECO:0007669"/>
    <property type="project" value="UniProtKB-UniRule"/>
</dbReference>
<dbReference type="PANTHER" id="PTHR43679:SF2">
    <property type="entry name" value="OCTANOYL-[GCVH]:PROTEIN N-OCTANOYLTRANSFERASE"/>
    <property type="match status" value="1"/>
</dbReference>
<dbReference type="InterPro" id="IPR045864">
    <property type="entry name" value="aa-tRNA-synth_II/BPL/LPL"/>
</dbReference>
<evidence type="ECO:0000259" key="4">
    <source>
        <dbReference type="PROSITE" id="PS51733"/>
    </source>
</evidence>
<proteinExistence type="inferred from homology"/>
<dbReference type="InterPro" id="IPR004143">
    <property type="entry name" value="BPL_LPL_catalytic"/>
</dbReference>
<sequence>MNVNDMLPGKTWRWLDHSSSGLHMNPLQSFALDDTLCTSIGEDTSSSVMRAWVHQPTIVLGIQDSRLPYLHDGIKDIKKAGYHVIVRNSGGLAVVLDEGIFNLSLLFKENKTISINSGYDFMWNVVQTMFSDKPGMIDAYEIQGSYCPGTYDLSINGKKFAGISQRRIRGGVAVQIYMAVSGSGAKRAALLQRFYESAVKNEPTRFEYPHINPDVMRSLEELYRESLTIQDILLRLLTTFQQHGAHIQPSTLSSKEIHRFDYHYQRVIERNNKALNIQKSR</sequence>
<gene>
    <name evidence="3" type="primary">lipL</name>
    <name evidence="5" type="ORF">SAMN05192534_11449</name>
</gene>
<keyword evidence="6" id="KW-1185">Reference proteome</keyword>
<evidence type="ECO:0000313" key="6">
    <source>
        <dbReference type="Proteomes" id="UP000199163"/>
    </source>
</evidence>
<dbReference type="SUPFAM" id="SSF55681">
    <property type="entry name" value="Class II aaRS and biotin synthetases"/>
    <property type="match status" value="1"/>
</dbReference>
<dbReference type="OrthoDB" id="2080934at2"/>
<dbReference type="InterPro" id="IPR050664">
    <property type="entry name" value="Octanoyltrans_LipM/LipL"/>
</dbReference>
<evidence type="ECO:0000256" key="2">
    <source>
        <dbReference type="ARBA" id="ARBA00023315"/>
    </source>
</evidence>
<keyword evidence="2 3" id="KW-0012">Acyltransferase</keyword>
<dbReference type="PANTHER" id="PTHR43679">
    <property type="entry name" value="OCTANOYLTRANSFERASE LIPM-RELATED"/>
    <property type="match status" value="1"/>
</dbReference>
<organism evidence="5 6">
    <name type="scientific">Alteribacillus persepolensis</name>
    <dbReference type="NCBI Taxonomy" id="568899"/>
    <lineage>
        <taxon>Bacteria</taxon>
        <taxon>Bacillati</taxon>
        <taxon>Bacillota</taxon>
        <taxon>Bacilli</taxon>
        <taxon>Bacillales</taxon>
        <taxon>Bacillaceae</taxon>
        <taxon>Alteribacillus</taxon>
    </lineage>
</organism>
<dbReference type="Proteomes" id="UP000199163">
    <property type="component" value="Unassembled WGS sequence"/>
</dbReference>
<reference evidence="5 6" key="1">
    <citation type="submission" date="2016-10" db="EMBL/GenBank/DDBJ databases">
        <authorList>
            <person name="de Groot N.N."/>
        </authorList>
    </citation>
    <scope>NUCLEOTIDE SEQUENCE [LARGE SCALE GENOMIC DNA]</scope>
    <source>
        <strain evidence="5 6">DSM 21632</strain>
    </source>
</reference>
<dbReference type="PROSITE" id="PS51733">
    <property type="entry name" value="BPL_LPL_CATALYTIC"/>
    <property type="match status" value="1"/>
</dbReference>
<evidence type="ECO:0000313" key="5">
    <source>
        <dbReference type="EMBL" id="SDH89663.1"/>
    </source>
</evidence>
<evidence type="ECO:0000256" key="1">
    <source>
        <dbReference type="ARBA" id="ARBA00022679"/>
    </source>
</evidence>
<feature type="domain" description="BPL/LPL catalytic" evidence="4">
    <location>
        <begin position="43"/>
        <end position="227"/>
    </location>
</feature>
<dbReference type="Gene3D" id="3.30.930.10">
    <property type="entry name" value="Bira Bifunctional Protein, Domain 2"/>
    <property type="match status" value="1"/>
</dbReference>
<feature type="active site" description="Acyl-thioester intermediate" evidence="3">
    <location>
        <position position="147"/>
    </location>
</feature>
<accession>A0A1G8G5H1</accession>
<comment type="pathway">
    <text evidence="3">Protein modification; protein lipoylation via endogenous pathway; protein N(6)-(lipoyl)lysine from octanoyl-[acyl-carrier-protein].</text>
</comment>
<dbReference type="AlphaFoldDB" id="A0A1G8G5H1"/>
<dbReference type="GO" id="GO:0033819">
    <property type="term" value="F:lipoyl(octanoyl) transferase activity"/>
    <property type="evidence" value="ECO:0007669"/>
    <property type="project" value="InterPro"/>
</dbReference>
<dbReference type="CDD" id="cd16443">
    <property type="entry name" value="LplA"/>
    <property type="match status" value="1"/>
</dbReference>
<keyword evidence="1 3" id="KW-0808">Transferase</keyword>
<protein>
    <recommendedName>
        <fullName evidence="3">Octanoyl-[GcvH]:protein N-octanoyltransferase</fullName>
        <ecNumber evidence="3">2.3.1.204</ecNumber>
    </recommendedName>
    <alternativeName>
        <fullName evidence="3">Octanoyl-[GcvH]:E2 amidotransferase</fullName>
    </alternativeName>
</protein>
<dbReference type="EMBL" id="FNDK01000014">
    <property type="protein sequence ID" value="SDH89663.1"/>
    <property type="molecule type" value="Genomic_DNA"/>
</dbReference>
<dbReference type="STRING" id="568899.SAMN05192534_11449"/>
<comment type="miscellaneous">
    <text evidence="3">The reaction proceeds via a thioester-linked acyl-enzyme intermediate.</text>
</comment>
<dbReference type="HAMAP" id="MF_02119">
    <property type="entry name" value="LipL"/>
    <property type="match status" value="1"/>
</dbReference>
<dbReference type="InterPro" id="IPR024897">
    <property type="entry name" value="LipL"/>
</dbReference>
<feature type="site" description="Lowers pKa of active site Cys" evidence="3">
    <location>
        <position position="159"/>
    </location>
</feature>
<comment type="similarity">
    <text evidence="3">Belongs to the octanoyltransferase LipL family.</text>
</comment>
<dbReference type="Pfam" id="PF21948">
    <property type="entry name" value="LplA-B_cat"/>
    <property type="match status" value="1"/>
</dbReference>
<name>A0A1G8G5H1_9BACI</name>
<dbReference type="EC" id="2.3.1.204" evidence="3"/>